<name>A0A9X1MS31_9BACT</name>
<dbReference type="SUPFAM" id="SSF50494">
    <property type="entry name" value="Trypsin-like serine proteases"/>
    <property type="match status" value="1"/>
</dbReference>
<feature type="signal peptide" evidence="5">
    <location>
        <begin position="1"/>
        <end position="22"/>
    </location>
</feature>
<dbReference type="RefSeq" id="WP_230223442.1">
    <property type="nucleotide sequence ID" value="NZ_JAJKFT010000010.1"/>
</dbReference>
<dbReference type="Proteomes" id="UP001139103">
    <property type="component" value="Unassembled WGS sequence"/>
</dbReference>
<evidence type="ECO:0000256" key="3">
    <source>
        <dbReference type="PROSITE-ProRule" id="PRU00221"/>
    </source>
</evidence>
<dbReference type="Gene3D" id="2.40.10.120">
    <property type="match status" value="1"/>
</dbReference>
<dbReference type="SMART" id="SM00320">
    <property type="entry name" value="WD40"/>
    <property type="match status" value="4"/>
</dbReference>
<dbReference type="InterPro" id="IPR050505">
    <property type="entry name" value="WDR55/POC1"/>
</dbReference>
<protein>
    <submittedName>
        <fullName evidence="6">WD40 repeat domain-containing protein</fullName>
    </submittedName>
</protein>
<evidence type="ECO:0000313" key="7">
    <source>
        <dbReference type="Proteomes" id="UP001139103"/>
    </source>
</evidence>
<evidence type="ECO:0000256" key="5">
    <source>
        <dbReference type="SAM" id="SignalP"/>
    </source>
</evidence>
<feature type="region of interest" description="Disordered" evidence="4">
    <location>
        <begin position="328"/>
        <end position="350"/>
    </location>
</feature>
<dbReference type="EMBL" id="JAJKFT010000010">
    <property type="protein sequence ID" value="MCC9631457.1"/>
    <property type="molecule type" value="Genomic_DNA"/>
</dbReference>
<evidence type="ECO:0000256" key="2">
    <source>
        <dbReference type="ARBA" id="ARBA00022737"/>
    </source>
</evidence>
<feature type="compositionally biased region" description="Polar residues" evidence="4">
    <location>
        <begin position="250"/>
        <end position="283"/>
    </location>
</feature>
<organism evidence="6 7">
    <name type="scientific">Blastopirellula sediminis</name>
    <dbReference type="NCBI Taxonomy" id="2894196"/>
    <lineage>
        <taxon>Bacteria</taxon>
        <taxon>Pseudomonadati</taxon>
        <taxon>Planctomycetota</taxon>
        <taxon>Planctomycetia</taxon>
        <taxon>Pirellulales</taxon>
        <taxon>Pirellulaceae</taxon>
        <taxon>Blastopirellula</taxon>
    </lineage>
</organism>
<dbReference type="InterPro" id="IPR011047">
    <property type="entry name" value="Quinoprotein_ADH-like_sf"/>
</dbReference>
<dbReference type="PROSITE" id="PS50082">
    <property type="entry name" value="WD_REPEATS_2"/>
    <property type="match status" value="1"/>
</dbReference>
<feature type="region of interest" description="Disordered" evidence="4">
    <location>
        <begin position="250"/>
        <end position="284"/>
    </location>
</feature>
<feature type="region of interest" description="Disordered" evidence="4">
    <location>
        <begin position="62"/>
        <end position="118"/>
    </location>
</feature>
<evidence type="ECO:0000256" key="4">
    <source>
        <dbReference type="SAM" id="MobiDB-lite"/>
    </source>
</evidence>
<dbReference type="InterPro" id="IPR001680">
    <property type="entry name" value="WD40_rpt"/>
</dbReference>
<feature type="chain" id="PRO_5040968794" evidence="5">
    <location>
        <begin position="23"/>
        <end position="694"/>
    </location>
</feature>
<evidence type="ECO:0000256" key="1">
    <source>
        <dbReference type="ARBA" id="ARBA00022574"/>
    </source>
</evidence>
<dbReference type="InterPro" id="IPR009003">
    <property type="entry name" value="Peptidase_S1_PA"/>
</dbReference>
<gene>
    <name evidence="6" type="ORF">LOC68_23935</name>
</gene>
<feature type="compositionally biased region" description="Low complexity" evidence="4">
    <location>
        <begin position="62"/>
        <end position="109"/>
    </location>
</feature>
<keyword evidence="2" id="KW-0677">Repeat</keyword>
<dbReference type="PROSITE" id="PS51257">
    <property type="entry name" value="PROKAR_LIPOPROTEIN"/>
    <property type="match status" value="1"/>
</dbReference>
<keyword evidence="7" id="KW-1185">Reference proteome</keyword>
<feature type="repeat" description="WD" evidence="3">
    <location>
        <begin position="577"/>
        <end position="602"/>
    </location>
</feature>
<keyword evidence="1 3" id="KW-0853">WD repeat</keyword>
<evidence type="ECO:0000313" key="6">
    <source>
        <dbReference type="EMBL" id="MCC9631457.1"/>
    </source>
</evidence>
<reference evidence="6" key="1">
    <citation type="submission" date="2021-11" db="EMBL/GenBank/DDBJ databases">
        <title>Genome sequence.</title>
        <authorList>
            <person name="Sun Q."/>
        </authorList>
    </citation>
    <scope>NUCLEOTIDE SEQUENCE</scope>
    <source>
        <strain evidence="6">JC732</strain>
    </source>
</reference>
<sequence length="694" mass="73613">MPHARLPLLLIALVALVGCGRAKPVKPAVPVTMPEDGGQAGTDFEASWTDAYAVAARQAASVATATPSPTPRTTAFSGSSSPTTPSRTTSPSTMTPSVTSPPVNTPSPVAQTPHVSNPIDIDQLAPTIEPLVLRVSMTKTDGSVVQGAGVVVAPNGVVLTAAGLLQDAVAGEVEFCNKQKTRVVGHFADPDADPSELAAITIDTHGHELEAISLNSAIGRSRTSAKMGDPLLLFDARGFPFSPQQVVVTSLTTKPRMRSGSSAPPRNYDQLTSSVESDLTQPGSPWFDRSGALIAITVQPSPADDQLHAVAINEIADQLAKLDIDDAAKYTGTPGPTPPPQKPRPAAQPATMQLPVESISAPTTIVNGSTSWTSRAGAPAVEVNTYSLIDKQQRFIRFAMSPDGKWGAVISTGGKIYVYDLRVKKLAAVITTSRGDYLDCAFFTYDDKLVTLRPRYGAGDRPLSCWDLRKLEMAGNWAVDVDAQKLAVPKNNLFIVVADARGSVMTTIFRNSQLTYYEKSPVVASHDGGGELTALAVDPLSQNIVLGFSDGKVSIMGAIGNRVRKLTEFEPHPGAAVRDIAFSADSQIMATCSDDGGVRFWEKWQADFRANPINLKEDGQAIHNVVLGYRGRLAIGASTKSGAVLWDTETKSVLDRFESTPPAIQVELSETAGKFAIVSEDGTVKIWPIKGPSR</sequence>
<dbReference type="Pfam" id="PF00400">
    <property type="entry name" value="WD40"/>
    <property type="match status" value="1"/>
</dbReference>
<accession>A0A9X1MS31</accession>
<proteinExistence type="predicted"/>
<comment type="caution">
    <text evidence="6">The sequence shown here is derived from an EMBL/GenBank/DDBJ whole genome shotgun (WGS) entry which is preliminary data.</text>
</comment>
<dbReference type="PANTHER" id="PTHR44019:SF8">
    <property type="entry name" value="POC1 CENTRIOLAR PROTEIN HOMOLOG"/>
    <property type="match status" value="1"/>
</dbReference>
<dbReference type="Gene3D" id="2.130.10.10">
    <property type="entry name" value="YVTN repeat-like/Quinoprotein amine dehydrogenase"/>
    <property type="match status" value="2"/>
</dbReference>
<dbReference type="PANTHER" id="PTHR44019">
    <property type="entry name" value="WD REPEAT-CONTAINING PROTEIN 55"/>
    <property type="match status" value="1"/>
</dbReference>
<dbReference type="SUPFAM" id="SSF50998">
    <property type="entry name" value="Quinoprotein alcohol dehydrogenase-like"/>
    <property type="match status" value="1"/>
</dbReference>
<dbReference type="AlphaFoldDB" id="A0A9X1MS31"/>
<dbReference type="InterPro" id="IPR015943">
    <property type="entry name" value="WD40/YVTN_repeat-like_dom_sf"/>
</dbReference>
<keyword evidence="5" id="KW-0732">Signal</keyword>